<reference evidence="2" key="1">
    <citation type="submission" date="2016-11" db="UniProtKB">
        <authorList>
            <consortium name="WormBaseParasite"/>
        </authorList>
    </citation>
    <scope>IDENTIFICATION</scope>
</reference>
<dbReference type="Proteomes" id="UP000095287">
    <property type="component" value="Unplaced"/>
</dbReference>
<organism evidence="1 2">
    <name type="scientific">Steinernema glaseri</name>
    <dbReference type="NCBI Taxonomy" id="37863"/>
    <lineage>
        <taxon>Eukaryota</taxon>
        <taxon>Metazoa</taxon>
        <taxon>Ecdysozoa</taxon>
        <taxon>Nematoda</taxon>
        <taxon>Chromadorea</taxon>
        <taxon>Rhabditida</taxon>
        <taxon>Tylenchina</taxon>
        <taxon>Panagrolaimomorpha</taxon>
        <taxon>Strongyloidoidea</taxon>
        <taxon>Steinernematidae</taxon>
        <taxon>Steinernema</taxon>
    </lineage>
</organism>
<name>A0A1I7ZY61_9BILA</name>
<dbReference type="WBParaSite" id="L893_g3096.t1">
    <property type="protein sequence ID" value="L893_g3096.t1"/>
    <property type="gene ID" value="L893_g3096"/>
</dbReference>
<evidence type="ECO:0000313" key="1">
    <source>
        <dbReference type="Proteomes" id="UP000095287"/>
    </source>
</evidence>
<evidence type="ECO:0000313" key="2">
    <source>
        <dbReference type="WBParaSite" id="L893_g3096.t1"/>
    </source>
</evidence>
<keyword evidence="1" id="KW-1185">Reference proteome</keyword>
<accession>A0A1I7ZY61</accession>
<sequence>MWDYYNLLYAKYILEGGLLPRNQKEDAKRLFTRVKHRVIKVLEKAGWIPSDLRSALVEEFKSKSILLYFIS</sequence>
<dbReference type="AlphaFoldDB" id="A0A1I7ZY61"/>
<protein>
    <submittedName>
        <fullName evidence="2">DUF885 family protein</fullName>
    </submittedName>
</protein>
<proteinExistence type="predicted"/>